<evidence type="ECO:0000313" key="2">
    <source>
        <dbReference type="EMBL" id="PMD41166.1"/>
    </source>
</evidence>
<protein>
    <submittedName>
        <fullName evidence="2">Uncharacterized protein</fullName>
    </submittedName>
</protein>
<organism evidence="2 3">
    <name type="scientific">Hyaloscypha variabilis (strain UAMH 11265 / GT02V1 / F)</name>
    <name type="common">Meliniomyces variabilis</name>
    <dbReference type="NCBI Taxonomy" id="1149755"/>
    <lineage>
        <taxon>Eukaryota</taxon>
        <taxon>Fungi</taxon>
        <taxon>Dikarya</taxon>
        <taxon>Ascomycota</taxon>
        <taxon>Pezizomycotina</taxon>
        <taxon>Leotiomycetes</taxon>
        <taxon>Helotiales</taxon>
        <taxon>Hyaloscyphaceae</taxon>
        <taxon>Hyaloscypha</taxon>
        <taxon>Hyaloscypha variabilis</taxon>
    </lineage>
</organism>
<gene>
    <name evidence="2" type="ORF">L207DRAFT_527824</name>
</gene>
<dbReference type="AlphaFoldDB" id="A0A2J6RRL0"/>
<name>A0A2J6RRL0_HYAVF</name>
<proteinExistence type="predicted"/>
<feature type="compositionally biased region" description="Basic and acidic residues" evidence="1">
    <location>
        <begin position="110"/>
        <end position="143"/>
    </location>
</feature>
<sequence length="189" mass="22052">MSGSKSVPTTHRTLHTLVTSGAPFTLQELEAAINEQAARTKEQEWTVAEILEEMHLNLRRGGMQQLGRNSFCFVPNIQWVELGRLEDWRERNTERKKARELFEKELGAKGHSALEKRAKERREEEQRAQEQKWKELEAKELKRTRQRKRRRSPSGQKQRTPGGKKRSPGRFQAESKFLSRGKLDVSLFS</sequence>
<accession>A0A2J6RRL0</accession>
<evidence type="ECO:0000256" key="1">
    <source>
        <dbReference type="SAM" id="MobiDB-lite"/>
    </source>
</evidence>
<reference evidence="2 3" key="1">
    <citation type="submission" date="2016-04" db="EMBL/GenBank/DDBJ databases">
        <title>A degradative enzymes factory behind the ericoid mycorrhizal symbiosis.</title>
        <authorList>
            <consortium name="DOE Joint Genome Institute"/>
            <person name="Martino E."/>
            <person name="Morin E."/>
            <person name="Grelet G."/>
            <person name="Kuo A."/>
            <person name="Kohler A."/>
            <person name="Daghino S."/>
            <person name="Barry K."/>
            <person name="Choi C."/>
            <person name="Cichocki N."/>
            <person name="Clum A."/>
            <person name="Copeland A."/>
            <person name="Hainaut M."/>
            <person name="Haridas S."/>
            <person name="Labutti K."/>
            <person name="Lindquist E."/>
            <person name="Lipzen A."/>
            <person name="Khouja H.-R."/>
            <person name="Murat C."/>
            <person name="Ohm R."/>
            <person name="Olson A."/>
            <person name="Spatafora J."/>
            <person name="Veneault-Fourrey C."/>
            <person name="Henrissat B."/>
            <person name="Grigoriev I."/>
            <person name="Martin F."/>
            <person name="Perotto S."/>
        </authorList>
    </citation>
    <scope>NUCLEOTIDE SEQUENCE [LARGE SCALE GENOMIC DNA]</scope>
    <source>
        <strain evidence="2 3">F</strain>
    </source>
</reference>
<feature type="region of interest" description="Disordered" evidence="1">
    <location>
        <begin position="110"/>
        <end position="177"/>
    </location>
</feature>
<keyword evidence="3" id="KW-1185">Reference proteome</keyword>
<dbReference type="EMBL" id="KZ613944">
    <property type="protein sequence ID" value="PMD41166.1"/>
    <property type="molecule type" value="Genomic_DNA"/>
</dbReference>
<evidence type="ECO:0000313" key="3">
    <source>
        <dbReference type="Proteomes" id="UP000235786"/>
    </source>
</evidence>
<dbReference type="Proteomes" id="UP000235786">
    <property type="component" value="Unassembled WGS sequence"/>
</dbReference>